<dbReference type="InterPro" id="IPR025943">
    <property type="entry name" value="Sigma_54_int_dom_ATP-bd_2"/>
</dbReference>
<evidence type="ECO:0000256" key="3">
    <source>
        <dbReference type="ARBA" id="ARBA00022840"/>
    </source>
</evidence>
<dbReference type="InterPro" id="IPR003593">
    <property type="entry name" value="AAA+_ATPase"/>
</dbReference>
<dbReference type="Proteomes" id="UP001597041">
    <property type="component" value="Unassembled WGS sequence"/>
</dbReference>
<dbReference type="InterPro" id="IPR004701">
    <property type="entry name" value="PTS_EIIA_man-typ"/>
</dbReference>
<evidence type="ECO:0000259" key="6">
    <source>
        <dbReference type="PROSITE" id="PS51096"/>
    </source>
</evidence>
<keyword evidence="1" id="KW-0808">Transferase</keyword>
<dbReference type="SUPFAM" id="SSF46785">
    <property type="entry name" value="Winged helix' DNA-binding domain"/>
    <property type="match status" value="1"/>
</dbReference>
<keyword evidence="8" id="KW-1185">Reference proteome</keyword>
<reference evidence="8" key="1">
    <citation type="journal article" date="2019" name="Int. J. Syst. Evol. Microbiol.">
        <title>The Global Catalogue of Microorganisms (GCM) 10K type strain sequencing project: providing services to taxonomists for standard genome sequencing and annotation.</title>
        <authorList>
            <consortium name="The Broad Institute Genomics Platform"/>
            <consortium name="The Broad Institute Genome Sequencing Center for Infectious Disease"/>
            <person name="Wu L."/>
            <person name="Ma J."/>
        </authorList>
    </citation>
    <scope>NUCLEOTIDE SEQUENCE [LARGE SCALE GENOMIC DNA]</scope>
    <source>
        <strain evidence="8">CCUG 56608</strain>
    </source>
</reference>
<dbReference type="PROSITE" id="PS00676">
    <property type="entry name" value="SIGMA54_INTERACT_2"/>
    <property type="match status" value="1"/>
</dbReference>
<dbReference type="PANTHER" id="PTHR32071:SF38">
    <property type="entry name" value="PSP OPERON TRANSCRIPTIONAL ACTIVATOR"/>
    <property type="match status" value="1"/>
</dbReference>
<sequence>MSRITDIYHYLSQLEEEAASAVEIGEQLNIDRSTASRYLNDLVKRNEAIKIPGKPVRYALKASDSSESEQMGLIGSEEALRPILETGMAAFSYPSRPLPILFTGETGTGKSYLAEKLSQLAIEQSNTMDNNSFVSFNCADYAQNPELLIGQIFGIKKGAFTGADEDKRGLVDMAHKGILFLDEIHRLPPSGQEMLFYLMDKGTYHRLGDATHERTAEVAIIGATTENPDDVLLPTLLRRFSIKLNIPPLRERTYKEREKLIDSFLREEAAKMNATLSIERDCREAFLTYDCPGNIGQLKSDIQIACAHAYYRYLNNDNEHVVIQLEDFLNYDENHTENQKKKVPLDIDHDAGKASANVPNIYQHFDSTNKNAKKSTQVLEKVVMDYISELNQKYRHLQNQRESWNQLIDKDLFDALQYAGDALKETFDFPIPKRQLFILGLHLQNFRNHLRNDVKKAPIPVVVHPNATYRQAANQIAYYLKEQIGMALPAEEVELMTHFITPENDTVETMMNDQEIAVLLVMHGKSTASSMAEVINYLLGNHVIHAIDMPLHVTAEETYEQVKTRIQQFETTFENIEGVLLLVDIGSLITMGDAIKNDVNVPLKTISSVNLSMVMEAGRQSLVSEQTLSGIYEDTKEAMLKFVKEEEETKHVQKKRLIATVCFTGEGAAQLLEDWIKKQISQSDQDVLIRSVRVDPSTNDTSVLHELQDYYEVIAVIGTVPVSIEGVPYIPAWELLQEEGVSRMHRLLEITRKSMVDSMENSAVEREEIYYLIMDGLLEITTYGNPKSIANILQASIPPIRDYYQWDSGRELGMWMHIGGLVDRLIASRIQSNQDKLMFSFPWEDQEIVPTKKETSIWETFYQKLEKELHLTVPEHIKKELVKLSR</sequence>
<accession>A0ABW3NMN7</accession>
<dbReference type="InterPro" id="IPR025662">
    <property type="entry name" value="Sigma_54_int_dom_ATP-bd_1"/>
</dbReference>
<dbReference type="Pfam" id="PF01978">
    <property type="entry name" value="TrmB"/>
    <property type="match status" value="1"/>
</dbReference>
<dbReference type="Gene3D" id="1.10.8.60">
    <property type="match status" value="1"/>
</dbReference>
<dbReference type="PROSITE" id="PS00675">
    <property type="entry name" value="SIGMA54_INTERACT_1"/>
    <property type="match status" value="1"/>
</dbReference>
<dbReference type="SMART" id="SM00382">
    <property type="entry name" value="AAA"/>
    <property type="match status" value="1"/>
</dbReference>
<dbReference type="PROSITE" id="PS51096">
    <property type="entry name" value="PTS_EIIA_TYPE_4"/>
    <property type="match status" value="1"/>
</dbReference>
<evidence type="ECO:0000256" key="4">
    <source>
        <dbReference type="ARBA" id="ARBA00023125"/>
    </source>
</evidence>
<dbReference type="InterPro" id="IPR027417">
    <property type="entry name" value="P-loop_NTPase"/>
</dbReference>
<proteinExistence type="predicted"/>
<dbReference type="InterPro" id="IPR036390">
    <property type="entry name" value="WH_DNA-bd_sf"/>
</dbReference>
<evidence type="ECO:0000259" key="5">
    <source>
        <dbReference type="PROSITE" id="PS50045"/>
    </source>
</evidence>
<keyword evidence="2" id="KW-0547">Nucleotide-binding</keyword>
<dbReference type="CDD" id="cd00009">
    <property type="entry name" value="AAA"/>
    <property type="match status" value="1"/>
</dbReference>
<keyword evidence="3" id="KW-0067">ATP-binding</keyword>
<protein>
    <submittedName>
        <fullName evidence="7">Sigma 54-interacting transcriptional regulator</fullName>
    </submittedName>
</protein>
<dbReference type="RefSeq" id="WP_379594242.1">
    <property type="nucleotide sequence ID" value="NZ_JBHTKK010000035.1"/>
</dbReference>
<dbReference type="SUPFAM" id="SSF53062">
    <property type="entry name" value="PTS system fructose IIA component-like"/>
    <property type="match status" value="1"/>
</dbReference>
<dbReference type="EMBL" id="JBHTKK010000035">
    <property type="protein sequence ID" value="MFD1068060.1"/>
    <property type="molecule type" value="Genomic_DNA"/>
</dbReference>
<evidence type="ECO:0000313" key="7">
    <source>
        <dbReference type="EMBL" id="MFD1068060.1"/>
    </source>
</evidence>
<dbReference type="Pfam" id="PF03610">
    <property type="entry name" value="EIIA-man"/>
    <property type="match status" value="1"/>
</dbReference>
<dbReference type="InterPro" id="IPR002831">
    <property type="entry name" value="Tscrpt_reg_TrmB_N"/>
</dbReference>
<dbReference type="Pfam" id="PF00158">
    <property type="entry name" value="Sigma54_activat"/>
    <property type="match status" value="1"/>
</dbReference>
<keyword evidence="4" id="KW-0238">DNA-binding</keyword>
<dbReference type="SUPFAM" id="SSF52540">
    <property type="entry name" value="P-loop containing nucleoside triphosphate hydrolases"/>
    <property type="match status" value="1"/>
</dbReference>
<evidence type="ECO:0000313" key="8">
    <source>
        <dbReference type="Proteomes" id="UP001597041"/>
    </source>
</evidence>
<feature type="domain" description="PTS EIIA type-4" evidence="6">
    <location>
        <begin position="515"/>
        <end position="643"/>
    </location>
</feature>
<dbReference type="Gene3D" id="3.40.50.300">
    <property type="entry name" value="P-loop containing nucleotide triphosphate hydrolases"/>
    <property type="match status" value="1"/>
</dbReference>
<dbReference type="Gene3D" id="3.40.50.510">
    <property type="entry name" value="Phosphotransferase system, mannose-type IIA component"/>
    <property type="match status" value="1"/>
</dbReference>
<name>A0ABW3NMN7_9BACI</name>
<dbReference type="PROSITE" id="PS50045">
    <property type="entry name" value="SIGMA54_INTERACT_4"/>
    <property type="match status" value="1"/>
</dbReference>
<gene>
    <name evidence="7" type="ORF">ACFQ19_18860</name>
</gene>
<organism evidence="7 8">
    <name type="scientific">Oceanobacillus locisalsi</name>
    <dbReference type="NCBI Taxonomy" id="546107"/>
    <lineage>
        <taxon>Bacteria</taxon>
        <taxon>Bacillati</taxon>
        <taxon>Bacillota</taxon>
        <taxon>Bacilli</taxon>
        <taxon>Bacillales</taxon>
        <taxon>Bacillaceae</taxon>
        <taxon>Oceanobacillus</taxon>
    </lineage>
</organism>
<evidence type="ECO:0000256" key="2">
    <source>
        <dbReference type="ARBA" id="ARBA00022741"/>
    </source>
</evidence>
<dbReference type="InterPro" id="IPR036662">
    <property type="entry name" value="PTS_EIIA_man-typ_sf"/>
</dbReference>
<feature type="domain" description="Sigma-54 factor interaction" evidence="5">
    <location>
        <begin position="73"/>
        <end position="307"/>
    </location>
</feature>
<dbReference type="PANTHER" id="PTHR32071">
    <property type="entry name" value="TRANSCRIPTIONAL REGULATORY PROTEIN"/>
    <property type="match status" value="1"/>
</dbReference>
<comment type="caution">
    <text evidence="7">The sequence shown here is derived from an EMBL/GenBank/DDBJ whole genome shotgun (WGS) entry which is preliminary data.</text>
</comment>
<evidence type="ECO:0000256" key="1">
    <source>
        <dbReference type="ARBA" id="ARBA00022679"/>
    </source>
</evidence>
<dbReference type="InterPro" id="IPR002078">
    <property type="entry name" value="Sigma_54_int"/>
</dbReference>